<organism evidence="2 3">
    <name type="scientific">Mesorhizobium escarrei</name>
    <dbReference type="NCBI Taxonomy" id="666018"/>
    <lineage>
        <taxon>Bacteria</taxon>
        <taxon>Pseudomonadati</taxon>
        <taxon>Pseudomonadota</taxon>
        <taxon>Alphaproteobacteria</taxon>
        <taxon>Hyphomicrobiales</taxon>
        <taxon>Phyllobacteriaceae</taxon>
        <taxon>Mesorhizobium</taxon>
    </lineage>
</organism>
<protein>
    <submittedName>
        <fullName evidence="2">Uncharacterized protein</fullName>
    </submittedName>
</protein>
<evidence type="ECO:0000256" key="1">
    <source>
        <dbReference type="SAM" id="MobiDB-lite"/>
    </source>
</evidence>
<evidence type="ECO:0000313" key="2">
    <source>
        <dbReference type="EMBL" id="CAH2409574.1"/>
    </source>
</evidence>
<feature type="region of interest" description="Disordered" evidence="1">
    <location>
        <begin position="205"/>
        <end position="230"/>
    </location>
</feature>
<proteinExistence type="predicted"/>
<dbReference type="Proteomes" id="UP001153050">
    <property type="component" value="Unassembled WGS sequence"/>
</dbReference>
<comment type="caution">
    <text evidence="2">The sequence shown here is derived from an EMBL/GenBank/DDBJ whole genome shotgun (WGS) entry which is preliminary data.</text>
</comment>
<accession>A0ABM9EJJ9</accession>
<evidence type="ECO:0000313" key="3">
    <source>
        <dbReference type="Proteomes" id="UP001153050"/>
    </source>
</evidence>
<reference evidence="2 3" key="1">
    <citation type="submission" date="2022-03" db="EMBL/GenBank/DDBJ databases">
        <authorList>
            <person name="Brunel B."/>
        </authorList>
    </citation>
    <scope>NUCLEOTIDE SEQUENCE [LARGE SCALE GENOMIC DNA]</scope>
    <source>
        <strain evidence="2">STM5069sample</strain>
    </source>
</reference>
<dbReference type="EMBL" id="CAKXZT010000190">
    <property type="protein sequence ID" value="CAH2409574.1"/>
    <property type="molecule type" value="Genomic_DNA"/>
</dbReference>
<name>A0ABM9EJJ9_9HYPH</name>
<keyword evidence="3" id="KW-1185">Reference proteome</keyword>
<sequence length="230" mass="24711">MVWPGLPVTPTTEVMLMMRPCRRRIIGWVSSRVSRNTAVRLTSSTVSQSASAMRTNSPSLVMPALLTRMSTPSRSASTFWPSALTSSRLARFAGNSLTRSPSSAASVSSFSTRVPCRPTTAPCACSTLAIASPMPPDAPVTSALRPVNSNMSLILFQIRTGRRTWLPVAIVAVAYCYHQNDEPLVLHIADNSLIPNPVPPKVAKGPFSGLPASRGSSRAAIRFSMKSRSR</sequence>
<gene>
    <name evidence="2" type="ORF">MES5069_90080</name>
</gene>